<reference evidence="1" key="2">
    <citation type="submission" date="2016-06" db="EMBL/GenBank/DDBJ databases">
        <title>The genome of a short-lived fish provides insights into sex chromosome evolution and the genetic control of aging.</title>
        <authorList>
            <person name="Reichwald K."/>
            <person name="Felder M."/>
            <person name="Petzold A."/>
            <person name="Koch P."/>
            <person name="Groth M."/>
            <person name="Platzer M."/>
        </authorList>
    </citation>
    <scope>NUCLEOTIDE SEQUENCE</scope>
    <source>
        <tissue evidence="1">Brain</tissue>
    </source>
</reference>
<dbReference type="AlphaFoldDB" id="A0A1A8FZG0"/>
<organism evidence="1">
    <name type="scientific">Nothobranchius korthausae</name>
    <dbReference type="NCBI Taxonomy" id="1143690"/>
    <lineage>
        <taxon>Eukaryota</taxon>
        <taxon>Metazoa</taxon>
        <taxon>Chordata</taxon>
        <taxon>Craniata</taxon>
        <taxon>Vertebrata</taxon>
        <taxon>Euteleostomi</taxon>
        <taxon>Actinopterygii</taxon>
        <taxon>Neopterygii</taxon>
        <taxon>Teleostei</taxon>
        <taxon>Neoteleostei</taxon>
        <taxon>Acanthomorphata</taxon>
        <taxon>Ovalentaria</taxon>
        <taxon>Atherinomorphae</taxon>
        <taxon>Cyprinodontiformes</taxon>
        <taxon>Nothobranchiidae</taxon>
        <taxon>Nothobranchius</taxon>
    </lineage>
</organism>
<name>A0A1A8FZG0_9TELE</name>
<feature type="non-terminal residue" evidence="1">
    <location>
        <position position="67"/>
    </location>
</feature>
<reference evidence="1" key="1">
    <citation type="submission" date="2016-05" db="EMBL/GenBank/DDBJ databases">
        <authorList>
            <person name="Lavstsen T."/>
            <person name="Jespersen J.S."/>
        </authorList>
    </citation>
    <scope>NUCLEOTIDE SEQUENCE</scope>
    <source>
        <tissue evidence="1">Brain</tissue>
    </source>
</reference>
<dbReference type="EMBL" id="HAEB01017746">
    <property type="protein sequence ID" value="SBQ64273.1"/>
    <property type="molecule type" value="Transcribed_RNA"/>
</dbReference>
<proteinExistence type="predicted"/>
<gene>
    <name evidence="1" type="primary">Nfu_g_1_008959</name>
</gene>
<accession>A0A1A8FZG0</accession>
<sequence>IVGPIASELRKWEANVIPRHDVKIRHAPKALPFFETCQYCTPSDPNMSTAICQRFMLIRLKESIWEH</sequence>
<evidence type="ECO:0000313" key="1">
    <source>
        <dbReference type="EMBL" id="SBQ64273.1"/>
    </source>
</evidence>
<protein>
    <submittedName>
        <fullName evidence="1">Uncharacterized protein</fullName>
    </submittedName>
</protein>
<feature type="non-terminal residue" evidence="1">
    <location>
        <position position="1"/>
    </location>
</feature>